<evidence type="ECO:0000256" key="1">
    <source>
        <dbReference type="ARBA" id="ARBA00010526"/>
    </source>
</evidence>
<dbReference type="SUPFAM" id="SSF68989">
    <property type="entry name" value="Hemolysin expression modulating protein HHA"/>
    <property type="match status" value="1"/>
</dbReference>
<comment type="caution">
    <text evidence="3">The sequence shown here is derived from an EMBL/GenBank/DDBJ whole genome shotgun (WGS) entry which is preliminary data.</text>
</comment>
<comment type="similarity">
    <text evidence="1">Belongs to the Hha/YmoA/Cnu family.</text>
</comment>
<dbReference type="Gene3D" id="1.20.1280.40">
    <property type="entry name" value="HHA"/>
    <property type="match status" value="1"/>
</dbReference>
<dbReference type="NCBIfam" id="NF008191">
    <property type="entry name" value="PRK10945.1"/>
    <property type="match status" value="1"/>
</dbReference>
<organism evidence="3">
    <name type="scientific">Salmonella enterica</name>
    <name type="common">Salmonella choleraesuis</name>
    <dbReference type="NCBI Taxonomy" id="28901"/>
    <lineage>
        <taxon>Bacteria</taxon>
        <taxon>Pseudomonadati</taxon>
        <taxon>Pseudomonadota</taxon>
        <taxon>Gammaproteobacteria</taxon>
        <taxon>Enterobacterales</taxon>
        <taxon>Enterobacteriaceae</taxon>
        <taxon>Salmonella</taxon>
    </lineage>
</organism>
<dbReference type="Pfam" id="PF05321">
    <property type="entry name" value="HHA"/>
    <property type="match status" value="1"/>
</dbReference>
<dbReference type="Proteomes" id="UP000885283">
    <property type="component" value="Unassembled WGS sequence"/>
</dbReference>
<name>A0A3R0CFI8_SALER</name>
<reference evidence="3" key="1">
    <citation type="submission" date="2018-08" db="EMBL/GenBank/DDBJ databases">
        <authorList>
            <consortium name="GenomeTrakr network: Whole genome sequencing for foodborne pathogen traceback"/>
        </authorList>
    </citation>
    <scope>NUCLEOTIDE SEQUENCE [LARGE SCALE GENOMIC DNA]</scope>
    <source>
        <strain evidence="3">FLUFL-1338</strain>
        <strain evidence="2">FLUFL-367</strain>
    </source>
</reference>
<gene>
    <name evidence="3" type="ORF">KO51_23755</name>
    <name evidence="2" type="ORF">NL99_18675</name>
</gene>
<dbReference type="AlphaFoldDB" id="A0A3R0CFI8"/>
<accession>A0A3R0CFI8</accession>
<evidence type="ECO:0000313" key="2">
    <source>
        <dbReference type="EMBL" id="EAA8666963.1"/>
    </source>
</evidence>
<dbReference type="EMBL" id="RSMR01000037">
    <property type="protein sequence ID" value="MIK94434.1"/>
    <property type="molecule type" value="Genomic_DNA"/>
</dbReference>
<dbReference type="Proteomes" id="UP000839834">
    <property type="component" value="Unassembled WGS sequence"/>
</dbReference>
<proteinExistence type="inferred from homology"/>
<dbReference type="InterPro" id="IPR007985">
    <property type="entry name" value="Hemolysn_expr_modulating_HHA"/>
</dbReference>
<protein>
    <submittedName>
        <fullName evidence="3">Hemolysin expression modulator Hha</fullName>
    </submittedName>
</protein>
<evidence type="ECO:0000313" key="3">
    <source>
        <dbReference type="EMBL" id="MIK94434.1"/>
    </source>
</evidence>
<dbReference type="InterPro" id="IPR036666">
    <property type="entry name" value="HHA_sf"/>
</dbReference>
<sequence>MKSKYEWLYQLRKCSNKETLEKVAESNRYKLSNDDLENFNSAADHRMAELTMNRLYDKVPASVWQFVR</sequence>
<dbReference type="EMBL" id="AAACVH010000034">
    <property type="protein sequence ID" value="EAA8666963.1"/>
    <property type="molecule type" value="Genomic_DNA"/>
</dbReference>